<accession>A0AAD6LQ09</accession>
<feature type="domain" description="DM2" evidence="1">
    <location>
        <begin position="26"/>
        <end position="104"/>
    </location>
</feature>
<keyword evidence="3" id="KW-1185">Reference proteome</keyword>
<dbReference type="Proteomes" id="UP001164929">
    <property type="component" value="Chromosome 15"/>
</dbReference>
<sequence length="126" mass="14262">MLNAIIENDRKKMKKAITDNPKQLANLIDLVNLPSTLRDFVGQSQISHLGCFMRVWSYIKTNNLQDPNNKNVVNCDEKLKSILLGKQQVELVELPALIKLHFPKQKKLVDLICNANPLSTGIEGIR</sequence>
<dbReference type="CDD" id="cd10567">
    <property type="entry name" value="SWIB-MDM2_like"/>
    <property type="match status" value="1"/>
</dbReference>
<dbReference type="InterPro" id="IPR019835">
    <property type="entry name" value="SWIB_domain"/>
</dbReference>
<gene>
    <name evidence="2" type="ORF">NC653_035455</name>
</gene>
<dbReference type="Pfam" id="PF02201">
    <property type="entry name" value="SWIB"/>
    <property type="match status" value="1"/>
</dbReference>
<evidence type="ECO:0000313" key="3">
    <source>
        <dbReference type="Proteomes" id="UP001164929"/>
    </source>
</evidence>
<dbReference type="InterPro" id="IPR036885">
    <property type="entry name" value="SWIB_MDM2_dom_sf"/>
</dbReference>
<dbReference type="PROSITE" id="PS51925">
    <property type="entry name" value="SWIB_MDM2"/>
    <property type="match status" value="1"/>
</dbReference>
<dbReference type="SMART" id="SM00151">
    <property type="entry name" value="SWIB"/>
    <property type="match status" value="1"/>
</dbReference>
<comment type="caution">
    <text evidence="2">The sequence shown here is derived from an EMBL/GenBank/DDBJ whole genome shotgun (WGS) entry which is preliminary data.</text>
</comment>
<dbReference type="AlphaFoldDB" id="A0AAD6LQ09"/>
<dbReference type="SUPFAM" id="SSF47592">
    <property type="entry name" value="SWIB/MDM2 domain"/>
    <property type="match status" value="1"/>
</dbReference>
<dbReference type="InterPro" id="IPR003121">
    <property type="entry name" value="SWIB_MDM2_domain"/>
</dbReference>
<dbReference type="Gene3D" id="1.10.245.10">
    <property type="entry name" value="SWIB/MDM2 domain"/>
    <property type="match status" value="1"/>
</dbReference>
<dbReference type="EMBL" id="JAQIZT010000015">
    <property type="protein sequence ID" value="KAJ6971188.1"/>
    <property type="molecule type" value="Genomic_DNA"/>
</dbReference>
<reference evidence="2" key="1">
    <citation type="journal article" date="2023" name="Mol. Ecol. Resour.">
        <title>Chromosome-level genome assembly of a triploid poplar Populus alba 'Berolinensis'.</title>
        <authorList>
            <person name="Chen S."/>
            <person name="Yu Y."/>
            <person name="Wang X."/>
            <person name="Wang S."/>
            <person name="Zhang T."/>
            <person name="Zhou Y."/>
            <person name="He R."/>
            <person name="Meng N."/>
            <person name="Wang Y."/>
            <person name="Liu W."/>
            <person name="Liu Z."/>
            <person name="Liu J."/>
            <person name="Guo Q."/>
            <person name="Huang H."/>
            <person name="Sederoff R.R."/>
            <person name="Wang G."/>
            <person name="Qu G."/>
            <person name="Chen S."/>
        </authorList>
    </citation>
    <scope>NUCLEOTIDE SEQUENCE</scope>
    <source>
        <strain evidence="2">SC-2020</strain>
    </source>
</reference>
<organism evidence="2 3">
    <name type="scientific">Populus alba x Populus x berolinensis</name>
    <dbReference type="NCBI Taxonomy" id="444605"/>
    <lineage>
        <taxon>Eukaryota</taxon>
        <taxon>Viridiplantae</taxon>
        <taxon>Streptophyta</taxon>
        <taxon>Embryophyta</taxon>
        <taxon>Tracheophyta</taxon>
        <taxon>Spermatophyta</taxon>
        <taxon>Magnoliopsida</taxon>
        <taxon>eudicotyledons</taxon>
        <taxon>Gunneridae</taxon>
        <taxon>Pentapetalae</taxon>
        <taxon>rosids</taxon>
        <taxon>fabids</taxon>
        <taxon>Malpighiales</taxon>
        <taxon>Salicaceae</taxon>
        <taxon>Saliceae</taxon>
        <taxon>Populus</taxon>
    </lineage>
</organism>
<proteinExistence type="predicted"/>
<protein>
    <submittedName>
        <fullName evidence="2">Upstream activation factor subunit UAF30 isoform X3</fullName>
    </submittedName>
</protein>
<name>A0AAD6LQ09_9ROSI</name>
<evidence type="ECO:0000313" key="2">
    <source>
        <dbReference type="EMBL" id="KAJ6971188.1"/>
    </source>
</evidence>
<evidence type="ECO:0000259" key="1">
    <source>
        <dbReference type="PROSITE" id="PS51925"/>
    </source>
</evidence>
<dbReference type="PANTHER" id="PTHR13844">
    <property type="entry name" value="SWI/SNF-RELATED MATRIX-ASSOCIATED ACTIN-DEPENDENT REGULATOR OF CHROMATIN SUBFAMILY D"/>
    <property type="match status" value="1"/>
</dbReference>